<protein>
    <recommendedName>
        <fullName evidence="1">MMS19 N-terminal domain-containing protein</fullName>
    </recommendedName>
</protein>
<comment type="caution">
    <text evidence="2">The sequence shown here is derived from an EMBL/GenBank/DDBJ whole genome shotgun (WGS) entry which is preliminary data.</text>
</comment>
<dbReference type="InterPro" id="IPR029240">
    <property type="entry name" value="MMS19_N"/>
</dbReference>
<accession>A0A1J4MDT4</accession>
<evidence type="ECO:0000313" key="3">
    <source>
        <dbReference type="Proteomes" id="UP000186176"/>
    </source>
</evidence>
<dbReference type="Proteomes" id="UP000186176">
    <property type="component" value="Unassembled WGS sequence"/>
</dbReference>
<organism evidence="2 3">
    <name type="scientific">Cryptosporidium ubiquitum</name>
    <dbReference type="NCBI Taxonomy" id="857276"/>
    <lineage>
        <taxon>Eukaryota</taxon>
        <taxon>Sar</taxon>
        <taxon>Alveolata</taxon>
        <taxon>Apicomplexa</taxon>
        <taxon>Conoidasida</taxon>
        <taxon>Coccidia</taxon>
        <taxon>Eucoccidiorida</taxon>
        <taxon>Eimeriorina</taxon>
        <taxon>Cryptosporidiidae</taxon>
        <taxon>Cryptosporidium</taxon>
    </lineage>
</organism>
<evidence type="ECO:0000313" key="2">
    <source>
        <dbReference type="EMBL" id="OII72382.1"/>
    </source>
</evidence>
<dbReference type="EMBL" id="LRBP01000023">
    <property type="protein sequence ID" value="OII72382.1"/>
    <property type="molecule type" value="Genomic_DNA"/>
</dbReference>
<sequence>MEFEITIANCISCDKLDNDDIEKISTLLTKKQISVEDLIVSLEAELVSPIVSQKKRGIEIIEQVLWNYLPNEDFTAIHIKLICCFVLNYISDWACVDSVIGIFKCIFSSQDFNLLKNIKIDIRDDENIKDEYCFNPIIKLNNEFDAESSDLGPGKIINEGGYFKSYTEICSYHKFINHFNIEDVQNDDELYKMSIVFYLITQALYRISTRQLIYSSRIKIIDFFLFIFSEKKYYSELIRLGPGIVPIVIQHIENEKDPRVLIKAFPLIQYMIENFQEIISLYDNQHIKNSLTDSQNKSKQEYDTYQLYTGRIPKLSDEEKKRLELIYSSNNLEENEETCEESSGDLFYGSDNGILSNLISEVLFSYFPLQFQSSSNQLPRTGIISPKDLKEAYFSVITCSYLTQDSLIQAITEYIDTQGLLENIINYDNSHFEDEKELEKYLDSDKINSEILNKPIHLRQADQDILIESLTLLGMIKYDLNPEIINKYISNVFLLINELLKNTVVSTEATYKLLLNIFFILINIELKFKNGQKIVNTAINQFIIPKLLLKLNSEQQLDLFAFNILDMFILTNNQAVIENIKNNFMLIDIFKNNFLERIHINSKLLITLYILTDYYNNNENFQISDINQSIDEEITDQKPDSKDSKETDNYDIDCFNLRVNVFIEKVESEEKFKENVNLENLELPKLCLFLILKYILNDYKQLINKFFQALDFHWYNFNQRTEVEKNYITGISAFLLTNNSESRAHWFSYLDSNYPVISEEDNFSIFQNSNSTIENLIYTIVKEEEVPLDMVTIFINKMINISIFDSISEKMSLDKWSLVNYKLSNVNKILNSKKWNNIYFVNNFSIKCDHWLGTLIDSISSITDYKLILENKNLFYEVSKGFGVLTYRLFKHVFESNNQNEEIMVYKDEMFEEIKSKLDKTVNCWLVFVFINEILIQILSNHVINDLLLKRLTRILSDWLNKKMDNYDACSFNSEETYRLINLEVEKLVINLLVLTKEGKNKIDSQSIENKENNKLFNYKGKNKIIYNKTLRYYLFNEIGNFENNYTELKRLCDKILQDYCDSNIIKNESKIESLYSDLFSMIYVTGSDLNLLKNPNSNDFSISIGKFKYFFSRSNESNNRAENEFQLNSSQNIYSKIISIIMNCNNNNTGKYLFELTKLKIDDFTCGGNIQNSFLQVNYTNKEIKSTDLSKNAPLDNIEELWPEVIPLTDNCYNQVNLNNPDNQEKVLRVNQIITESFADIYPLNPYIDRDSYNYPLILVPVISSMNNLNIKNIINSFSSNSIHLILMLSLIECTNFDKYEPVKLENPNLVKYLTEQTKKEESIIDLENHIKEIKKLLMCKKLSKESGIWNKSMHELQIHNLQSLSILIRILHYSRENKLMIYEKRNQNKHSLDFVLDNICVYSILVSNILENHPNTLVRFVCNLIISQIFKFPTVFRTNIKDYIVKSLTNSSNKDNNKGLRKMSSILKLKILTLNDHIY</sequence>
<keyword evidence="3" id="KW-1185">Reference proteome</keyword>
<name>A0A1J4MDT4_9CRYT</name>
<dbReference type="GeneID" id="39978053"/>
<feature type="domain" description="MMS19 N-terminal" evidence="1">
    <location>
        <begin position="199"/>
        <end position="276"/>
    </location>
</feature>
<reference evidence="2 3" key="1">
    <citation type="submission" date="2016-10" db="EMBL/GenBank/DDBJ databases">
        <title>Reductive evolution of mitochondrial metabolism and differential evolution of invasion-related proteins in Cryptosporidium.</title>
        <authorList>
            <person name="Liu S."/>
            <person name="Roellig D.M."/>
            <person name="Guo Y."/>
            <person name="Li N."/>
            <person name="Frace M.A."/>
            <person name="Tang K."/>
            <person name="Zhang L."/>
            <person name="Feng Y."/>
            <person name="Xiao L."/>
        </authorList>
    </citation>
    <scope>NUCLEOTIDE SEQUENCE [LARGE SCALE GENOMIC DNA]</scope>
    <source>
        <strain evidence="2">39726</strain>
    </source>
</reference>
<proteinExistence type="predicted"/>
<dbReference type="RefSeq" id="XP_028873880.1">
    <property type="nucleotide sequence ID" value="XM_029018274.1"/>
</dbReference>
<dbReference type="Pfam" id="PF14500">
    <property type="entry name" value="MMS19_N"/>
    <property type="match status" value="1"/>
</dbReference>
<evidence type="ECO:0000259" key="1">
    <source>
        <dbReference type="Pfam" id="PF14500"/>
    </source>
</evidence>
<gene>
    <name evidence="2" type="ORF">cubi_01262</name>
</gene>
<dbReference type="OrthoDB" id="342900at2759"/>
<dbReference type="VEuPathDB" id="CryptoDB:cubi_01262"/>